<evidence type="ECO:0000256" key="13">
    <source>
        <dbReference type="SAM" id="MobiDB-lite"/>
    </source>
</evidence>
<sequence>MADGVAFGVGFFLGIFVAVVAIVAYEISQRLFGQTAREELPPADDTDVTALLASLPQSHIVLDEHNAVVRASSITYAYGLIANGVLRSELSELADDARGSGQVSDLDLRLPRLDEDVPELRLWVRATPMSGDKVLILFEDNTEKRRLEEMRRDFVANVSHELKTPVGAIGLLAEAMTEVADEPEHVRRFSARLSTEATRLSELVQEIIQLSRLQDANVLAESEFVDVDDVVAESLDRVRVEARSRGVKLVSGGTPDLQVYGDRALLTTAVRNLLDNAVRYSKPHGQVSVGVSADSGEVRIAVVDQGEGISPEAQQRIFERFYRGDRARSRETGGTGLGLSIVKHVAGDHGGRVKVWSKPGQGSTFTMILPAAFQGTAPTPSVRATPSAGTMQPATTPPAQPQPARQTPPATTASPASDTNGEN</sequence>
<feature type="transmembrane region" description="Helical" evidence="14">
    <location>
        <begin position="6"/>
        <end position="27"/>
    </location>
</feature>
<dbReference type="Pfam" id="PF02518">
    <property type="entry name" value="HATPase_c"/>
    <property type="match status" value="1"/>
</dbReference>
<feature type="compositionally biased region" description="Polar residues" evidence="13">
    <location>
        <begin position="376"/>
        <end position="389"/>
    </location>
</feature>
<dbReference type="FunFam" id="3.30.565.10:FF:000006">
    <property type="entry name" value="Sensor histidine kinase WalK"/>
    <property type="match status" value="1"/>
</dbReference>
<dbReference type="SMART" id="SM00388">
    <property type="entry name" value="HisKA"/>
    <property type="match status" value="1"/>
</dbReference>
<feature type="compositionally biased region" description="Low complexity" evidence="13">
    <location>
        <begin position="402"/>
        <end position="416"/>
    </location>
</feature>
<dbReference type="Gene3D" id="1.10.287.130">
    <property type="match status" value="1"/>
</dbReference>
<protein>
    <recommendedName>
        <fullName evidence="12">Sensor-like histidine kinase SenX3</fullName>
        <ecNumber evidence="3">2.7.13.3</ecNumber>
    </recommendedName>
</protein>
<dbReference type="SUPFAM" id="SSF47384">
    <property type="entry name" value="Homodimeric domain of signal transducing histidine kinase"/>
    <property type="match status" value="1"/>
</dbReference>
<dbReference type="InterPro" id="IPR036097">
    <property type="entry name" value="HisK_dim/P_sf"/>
</dbReference>
<dbReference type="InterPro" id="IPR003594">
    <property type="entry name" value="HATPase_dom"/>
</dbReference>
<evidence type="ECO:0000256" key="10">
    <source>
        <dbReference type="ARBA" id="ARBA00023012"/>
    </source>
</evidence>
<dbReference type="SUPFAM" id="SSF55874">
    <property type="entry name" value="ATPase domain of HSP90 chaperone/DNA topoisomerase II/histidine kinase"/>
    <property type="match status" value="1"/>
</dbReference>
<feature type="domain" description="Histidine kinase" evidence="15">
    <location>
        <begin position="157"/>
        <end position="373"/>
    </location>
</feature>
<evidence type="ECO:0000256" key="6">
    <source>
        <dbReference type="ARBA" id="ARBA00022679"/>
    </source>
</evidence>
<feature type="region of interest" description="Disordered" evidence="13">
    <location>
        <begin position="376"/>
        <end position="423"/>
    </location>
</feature>
<gene>
    <name evidence="16" type="ORF">INS90_09945</name>
</gene>
<evidence type="ECO:0000256" key="12">
    <source>
        <dbReference type="ARBA" id="ARBA00039401"/>
    </source>
</evidence>
<keyword evidence="5" id="KW-0597">Phosphoprotein</keyword>
<dbReference type="SMART" id="SM00387">
    <property type="entry name" value="HATPase_c"/>
    <property type="match status" value="1"/>
</dbReference>
<dbReference type="Gene3D" id="3.30.565.10">
    <property type="entry name" value="Histidine kinase-like ATPase, C-terminal domain"/>
    <property type="match status" value="1"/>
</dbReference>
<proteinExistence type="predicted"/>
<dbReference type="EMBL" id="CP063212">
    <property type="protein sequence ID" value="QOR47551.1"/>
    <property type="molecule type" value="Genomic_DNA"/>
</dbReference>
<keyword evidence="7" id="KW-0547">Nucleotide-binding</keyword>
<dbReference type="InterPro" id="IPR004358">
    <property type="entry name" value="Sig_transdc_His_kin-like_C"/>
</dbReference>
<evidence type="ECO:0000256" key="9">
    <source>
        <dbReference type="ARBA" id="ARBA00022840"/>
    </source>
</evidence>
<name>A0A7M1R0F0_9ACTO</name>
<accession>A0A7M1R0F0</accession>
<organism evidence="16 17">
    <name type="scientific">Trueperella pecoris</name>
    <dbReference type="NCBI Taxonomy" id="2733571"/>
    <lineage>
        <taxon>Bacteria</taxon>
        <taxon>Bacillati</taxon>
        <taxon>Actinomycetota</taxon>
        <taxon>Actinomycetes</taxon>
        <taxon>Actinomycetales</taxon>
        <taxon>Actinomycetaceae</taxon>
        <taxon>Trueperella</taxon>
    </lineage>
</organism>
<reference evidence="16 17" key="1">
    <citation type="submission" date="2020-10" db="EMBL/GenBank/DDBJ databases">
        <title>Trueperella pecoris sp. nov. isolated from bovine and porcine specimens.</title>
        <authorList>
            <person name="Schoenecker L."/>
            <person name="Schnydrig P."/>
            <person name="Brodard I."/>
            <person name="Thomann A."/>
            <person name="Hemphill A."/>
            <person name="Rodriguez-Campos S."/>
            <person name="Perreten V."/>
            <person name="Jores J."/>
            <person name="Kittl S."/>
        </authorList>
    </citation>
    <scope>NUCLEOTIDE SEQUENCE [LARGE SCALE GENOMIC DNA]</scope>
    <source>
        <strain evidence="16 17">19OD0592</strain>
    </source>
</reference>
<dbReference type="GO" id="GO:0000155">
    <property type="term" value="F:phosphorelay sensor kinase activity"/>
    <property type="evidence" value="ECO:0007669"/>
    <property type="project" value="InterPro"/>
</dbReference>
<dbReference type="GO" id="GO:0004721">
    <property type="term" value="F:phosphoprotein phosphatase activity"/>
    <property type="evidence" value="ECO:0007669"/>
    <property type="project" value="TreeGrafter"/>
</dbReference>
<dbReference type="PRINTS" id="PR00344">
    <property type="entry name" value="BCTRLSENSOR"/>
</dbReference>
<evidence type="ECO:0000313" key="16">
    <source>
        <dbReference type="EMBL" id="QOR47551.1"/>
    </source>
</evidence>
<evidence type="ECO:0000256" key="7">
    <source>
        <dbReference type="ARBA" id="ARBA00022741"/>
    </source>
</evidence>
<comment type="catalytic activity">
    <reaction evidence="1">
        <text>ATP + protein L-histidine = ADP + protein N-phospho-L-histidine.</text>
        <dbReference type="EC" id="2.7.13.3"/>
    </reaction>
</comment>
<dbReference type="InterPro" id="IPR036890">
    <property type="entry name" value="HATPase_C_sf"/>
</dbReference>
<keyword evidence="9" id="KW-0067">ATP-binding</keyword>
<dbReference type="Proteomes" id="UP000594961">
    <property type="component" value="Chromosome"/>
</dbReference>
<evidence type="ECO:0000259" key="15">
    <source>
        <dbReference type="PROSITE" id="PS50109"/>
    </source>
</evidence>
<dbReference type="Pfam" id="PF00512">
    <property type="entry name" value="HisKA"/>
    <property type="match status" value="1"/>
</dbReference>
<keyword evidence="6" id="KW-0808">Transferase</keyword>
<evidence type="ECO:0000256" key="14">
    <source>
        <dbReference type="SAM" id="Phobius"/>
    </source>
</evidence>
<keyword evidence="8 16" id="KW-0418">Kinase</keyword>
<keyword evidence="10" id="KW-0902">Two-component regulatory system</keyword>
<evidence type="ECO:0000256" key="1">
    <source>
        <dbReference type="ARBA" id="ARBA00000085"/>
    </source>
</evidence>
<dbReference type="CDD" id="cd00075">
    <property type="entry name" value="HATPase"/>
    <property type="match status" value="1"/>
</dbReference>
<dbReference type="GO" id="GO:0005524">
    <property type="term" value="F:ATP binding"/>
    <property type="evidence" value="ECO:0007669"/>
    <property type="project" value="UniProtKB-KW"/>
</dbReference>
<dbReference type="InterPro" id="IPR005467">
    <property type="entry name" value="His_kinase_dom"/>
</dbReference>
<dbReference type="PROSITE" id="PS50109">
    <property type="entry name" value="HIS_KIN"/>
    <property type="match status" value="1"/>
</dbReference>
<evidence type="ECO:0000256" key="2">
    <source>
        <dbReference type="ARBA" id="ARBA00004236"/>
    </source>
</evidence>
<dbReference type="FunFam" id="1.10.287.130:FF:000008">
    <property type="entry name" value="Two-component sensor histidine kinase"/>
    <property type="match status" value="1"/>
</dbReference>
<dbReference type="EC" id="2.7.13.3" evidence="3"/>
<evidence type="ECO:0000256" key="3">
    <source>
        <dbReference type="ARBA" id="ARBA00012438"/>
    </source>
</evidence>
<dbReference type="AlphaFoldDB" id="A0A7M1R0F0"/>
<keyword evidence="11 14" id="KW-0472">Membrane</keyword>
<evidence type="ECO:0000256" key="5">
    <source>
        <dbReference type="ARBA" id="ARBA00022553"/>
    </source>
</evidence>
<evidence type="ECO:0000256" key="4">
    <source>
        <dbReference type="ARBA" id="ARBA00022475"/>
    </source>
</evidence>
<keyword evidence="14" id="KW-1133">Transmembrane helix</keyword>
<dbReference type="PANTHER" id="PTHR45453:SF1">
    <property type="entry name" value="PHOSPHATE REGULON SENSOR PROTEIN PHOR"/>
    <property type="match status" value="1"/>
</dbReference>
<evidence type="ECO:0000256" key="11">
    <source>
        <dbReference type="ARBA" id="ARBA00023136"/>
    </source>
</evidence>
<evidence type="ECO:0000313" key="17">
    <source>
        <dbReference type="Proteomes" id="UP000594961"/>
    </source>
</evidence>
<dbReference type="PANTHER" id="PTHR45453">
    <property type="entry name" value="PHOSPHATE REGULON SENSOR PROTEIN PHOR"/>
    <property type="match status" value="1"/>
</dbReference>
<dbReference type="InterPro" id="IPR050351">
    <property type="entry name" value="BphY/WalK/GraS-like"/>
</dbReference>
<dbReference type="InterPro" id="IPR003661">
    <property type="entry name" value="HisK_dim/P_dom"/>
</dbReference>
<keyword evidence="4" id="KW-1003">Cell membrane</keyword>
<dbReference type="CDD" id="cd00082">
    <property type="entry name" value="HisKA"/>
    <property type="match status" value="1"/>
</dbReference>
<comment type="subcellular location">
    <subcellularLocation>
        <location evidence="2">Cell membrane</location>
    </subcellularLocation>
</comment>
<dbReference type="GO" id="GO:0016036">
    <property type="term" value="P:cellular response to phosphate starvation"/>
    <property type="evidence" value="ECO:0007669"/>
    <property type="project" value="TreeGrafter"/>
</dbReference>
<dbReference type="RefSeq" id="WP_197552839.1">
    <property type="nucleotide sequence ID" value="NZ_CP063212.1"/>
</dbReference>
<evidence type="ECO:0000256" key="8">
    <source>
        <dbReference type="ARBA" id="ARBA00022777"/>
    </source>
</evidence>
<keyword evidence="14" id="KW-0812">Transmembrane</keyword>
<dbReference type="GO" id="GO:0005886">
    <property type="term" value="C:plasma membrane"/>
    <property type="evidence" value="ECO:0007669"/>
    <property type="project" value="UniProtKB-SubCell"/>
</dbReference>